<name>A0A7R9B122_TIMSH</name>
<organism evidence="2">
    <name type="scientific">Timema shepardi</name>
    <name type="common">Walking stick</name>
    <dbReference type="NCBI Taxonomy" id="629360"/>
    <lineage>
        <taxon>Eukaryota</taxon>
        <taxon>Metazoa</taxon>
        <taxon>Ecdysozoa</taxon>
        <taxon>Arthropoda</taxon>
        <taxon>Hexapoda</taxon>
        <taxon>Insecta</taxon>
        <taxon>Pterygota</taxon>
        <taxon>Neoptera</taxon>
        <taxon>Polyneoptera</taxon>
        <taxon>Phasmatodea</taxon>
        <taxon>Timematodea</taxon>
        <taxon>Timematoidea</taxon>
        <taxon>Timematidae</taxon>
        <taxon>Timema</taxon>
    </lineage>
</organism>
<evidence type="ECO:0000313" key="2">
    <source>
        <dbReference type="EMBL" id="CAD7264356.1"/>
    </source>
</evidence>
<feature type="compositionally biased region" description="Basic and acidic residues" evidence="1">
    <location>
        <begin position="115"/>
        <end position="128"/>
    </location>
</feature>
<accession>A0A7R9B122</accession>
<dbReference type="EMBL" id="OC004327">
    <property type="protein sequence ID" value="CAD7264356.1"/>
    <property type="molecule type" value="Genomic_DNA"/>
</dbReference>
<reference evidence="2" key="1">
    <citation type="submission" date="2020-11" db="EMBL/GenBank/DDBJ databases">
        <authorList>
            <person name="Tran Van P."/>
        </authorList>
    </citation>
    <scope>NUCLEOTIDE SEQUENCE</scope>
</reference>
<evidence type="ECO:0000256" key="1">
    <source>
        <dbReference type="SAM" id="MobiDB-lite"/>
    </source>
</evidence>
<sequence>MGGRCNASDTHHILDKVESGGQEVQRTVSMSSENHSEAFYSADEEVISQHACSSASRTSSLRHSTATSLQDTFMNRKKFSSEMNIVPNSSHMVPLLHTASTGTANTELRTHLTSHRSDHEIHTPEHRNQQLACGSMADMVS</sequence>
<proteinExistence type="predicted"/>
<gene>
    <name evidence="2" type="ORF">TSIB3V08_LOCUS8410</name>
</gene>
<feature type="region of interest" description="Disordered" evidence="1">
    <location>
        <begin position="115"/>
        <end position="141"/>
    </location>
</feature>
<dbReference type="AlphaFoldDB" id="A0A7R9B122"/>
<protein>
    <submittedName>
        <fullName evidence="2">Uncharacterized protein</fullName>
    </submittedName>
</protein>